<sequence>MEPKYKPNANPWAIFRCFEPTRQVCVARFRRRSEADGHIKTLRRMIPDASFQVVFDSQGDNQG</sequence>
<accession>A0A846HJD6</accession>
<gene>
    <name evidence="1" type="ORF">PI95_034610</name>
</gene>
<reference evidence="1 2" key="1">
    <citation type="journal article" date="2015" name="Genome Announc.">
        <title>Draft Genome Sequence of Cyanobacterium Hassallia byssoidea Strain VB512170, Isolated from Monuments in India.</title>
        <authorList>
            <person name="Singh D."/>
            <person name="Chandrababunaidu M.M."/>
            <person name="Panda A."/>
            <person name="Sen D."/>
            <person name="Bhattacharyya S."/>
            <person name="Adhikary S.P."/>
            <person name="Tripathy S."/>
        </authorList>
    </citation>
    <scope>NUCLEOTIDE SEQUENCE [LARGE SCALE GENOMIC DNA]</scope>
    <source>
        <strain evidence="1 2">VB512170</strain>
    </source>
</reference>
<name>A0A846HJD6_9CYAN</name>
<dbReference type="AlphaFoldDB" id="A0A846HJD6"/>
<organism evidence="1 2">
    <name type="scientific">Hassallia byssoidea VB512170</name>
    <dbReference type="NCBI Taxonomy" id="1304833"/>
    <lineage>
        <taxon>Bacteria</taxon>
        <taxon>Bacillati</taxon>
        <taxon>Cyanobacteriota</taxon>
        <taxon>Cyanophyceae</taxon>
        <taxon>Nostocales</taxon>
        <taxon>Tolypothrichaceae</taxon>
        <taxon>Hassallia</taxon>
    </lineage>
</organism>
<evidence type="ECO:0000313" key="1">
    <source>
        <dbReference type="EMBL" id="NEU77455.1"/>
    </source>
</evidence>
<evidence type="ECO:0000313" key="2">
    <source>
        <dbReference type="Proteomes" id="UP000031549"/>
    </source>
</evidence>
<comment type="caution">
    <text evidence="1">The sequence shown here is derived from an EMBL/GenBank/DDBJ whole genome shotgun (WGS) entry which is preliminary data.</text>
</comment>
<dbReference type="EMBL" id="JTCM02000202">
    <property type="protein sequence ID" value="NEU77455.1"/>
    <property type="molecule type" value="Genomic_DNA"/>
</dbReference>
<dbReference type="Proteomes" id="UP000031549">
    <property type="component" value="Unassembled WGS sequence"/>
</dbReference>
<proteinExistence type="predicted"/>
<protein>
    <submittedName>
        <fullName evidence="1">Uncharacterized protein</fullName>
    </submittedName>
</protein>
<dbReference type="RefSeq" id="WP_039747788.1">
    <property type="nucleotide sequence ID" value="NZ_JTCM02000202.1"/>
</dbReference>
<keyword evidence="2" id="KW-1185">Reference proteome</keyword>